<sequence>MSDLAKKKTPLTRTRPELCFDSSRMGPFQEYKVKKSFGKDSTRSRIPRLMHQAFRLKDSQISDFPLSEDESKDCDISKKQNRTISPTSFSSDDTGCPSSQCLSPMKIRSVSDNSSVSSPIPVKSKAKVKRVRVSVVAECNGIIQKHKREHQQPSILHRGE</sequence>
<organism evidence="2 3">
    <name type="scientific">Ameiurus melas</name>
    <name type="common">Black bullhead</name>
    <name type="synonym">Silurus melas</name>
    <dbReference type="NCBI Taxonomy" id="219545"/>
    <lineage>
        <taxon>Eukaryota</taxon>
        <taxon>Metazoa</taxon>
        <taxon>Chordata</taxon>
        <taxon>Craniata</taxon>
        <taxon>Vertebrata</taxon>
        <taxon>Euteleostomi</taxon>
        <taxon>Actinopterygii</taxon>
        <taxon>Neopterygii</taxon>
        <taxon>Teleostei</taxon>
        <taxon>Ostariophysi</taxon>
        <taxon>Siluriformes</taxon>
        <taxon>Ictaluridae</taxon>
        <taxon>Ameiurus</taxon>
    </lineage>
</organism>
<comment type="caution">
    <text evidence="2">The sequence shown here is derived from an EMBL/GenBank/DDBJ whole genome shotgun (WGS) entry which is preliminary data.</text>
</comment>
<proteinExistence type="predicted"/>
<keyword evidence="3" id="KW-1185">Reference proteome</keyword>
<dbReference type="EMBL" id="JAAGNN010000006">
    <property type="protein sequence ID" value="KAF4087967.1"/>
    <property type="molecule type" value="Genomic_DNA"/>
</dbReference>
<reference evidence="2 3" key="1">
    <citation type="submission" date="2020-02" db="EMBL/GenBank/DDBJ databases">
        <title>A chromosome-scale genome assembly of the black bullhead catfish (Ameiurus melas).</title>
        <authorList>
            <person name="Wen M."/>
            <person name="Zham M."/>
            <person name="Cabau C."/>
            <person name="Klopp C."/>
            <person name="Donnadieu C."/>
            <person name="Roques C."/>
            <person name="Bouchez O."/>
            <person name="Lampietro C."/>
            <person name="Jouanno E."/>
            <person name="Herpin A."/>
            <person name="Louis A."/>
            <person name="Berthelot C."/>
            <person name="Parey E."/>
            <person name="Roest-Crollius H."/>
            <person name="Braasch I."/>
            <person name="Postlethwait J."/>
            <person name="Robinson-Rechavi M."/>
            <person name="Echchiki A."/>
            <person name="Begum T."/>
            <person name="Montfort J."/>
            <person name="Schartl M."/>
            <person name="Bobe J."/>
            <person name="Guiguen Y."/>
        </authorList>
    </citation>
    <scope>NUCLEOTIDE SEQUENCE [LARGE SCALE GENOMIC DNA]</scope>
    <source>
        <strain evidence="2">M_S1</strain>
        <tissue evidence="2">Blood</tissue>
    </source>
</reference>
<feature type="region of interest" description="Disordered" evidence="1">
    <location>
        <begin position="60"/>
        <end position="123"/>
    </location>
</feature>
<gene>
    <name evidence="2" type="ORF">AMELA_G00077420</name>
</gene>
<evidence type="ECO:0000313" key="3">
    <source>
        <dbReference type="Proteomes" id="UP000593565"/>
    </source>
</evidence>
<dbReference type="AlphaFoldDB" id="A0A7J6B0L9"/>
<feature type="compositionally biased region" description="Low complexity" evidence="1">
    <location>
        <begin position="110"/>
        <end position="123"/>
    </location>
</feature>
<feature type="compositionally biased region" description="Polar residues" evidence="1">
    <location>
        <begin position="82"/>
        <end position="102"/>
    </location>
</feature>
<evidence type="ECO:0000256" key="1">
    <source>
        <dbReference type="SAM" id="MobiDB-lite"/>
    </source>
</evidence>
<evidence type="ECO:0000313" key="2">
    <source>
        <dbReference type="EMBL" id="KAF4087967.1"/>
    </source>
</evidence>
<dbReference type="Proteomes" id="UP000593565">
    <property type="component" value="Unassembled WGS sequence"/>
</dbReference>
<protein>
    <submittedName>
        <fullName evidence="2">Uncharacterized protein</fullName>
    </submittedName>
</protein>
<name>A0A7J6B0L9_AMEME</name>
<accession>A0A7J6B0L9</accession>